<evidence type="ECO:0000313" key="2">
    <source>
        <dbReference type="Proteomes" id="UP001162992"/>
    </source>
</evidence>
<dbReference type="EMBL" id="CM055094">
    <property type="protein sequence ID" value="KAJ7562974.1"/>
    <property type="molecule type" value="Genomic_DNA"/>
</dbReference>
<sequence length="797" mass="88178">MQKMCRQRRVIGQLVSPSRSRSDCRNSTIGIRAHGHLRSTHVLGGEHQHQQQHGHASRNLQQNIGKRGICLGRLFPYRGIKDEFSAQAAKIANSFLLRRFSGQYYPAAAATPTEDHASALIAQLSASRTGYGSWLAEKFNGVRTLAKESTCLSQQGVKSNLHTVANWKHTYRSISSKISCARESIENSKEEVLRKKSAKSEDEDIETRGGSSEDSNATRLNEISGKDMDSNSFLDEQGSDSAGQGFPVDSSDDEVRKASGESESSSDSKGDGFKIVEKERLTVPELEGFLKHMEAAFAADDPRIGVISLRLGQEHDLHAGSPHKILAYANRALKILGKGSKDTIEVGMCLHLIGSAYYKMGKYDTCLANLSRALQIISAKEEEGQDCRALKFAVHFLLGDTMTATGKHDDALGTYTLGLSIQEELLESGHPQLAYNCRRVAEAFTQVVRFEEALPLCQKALQIHRGYHGDYSMEEASDRRLLAVIYRGLEDHEKALREHKLVKDILTSKGKTREVDMVDIAIADSYISLQRYDDAVAVLESAISRLEETSPLRGLAHVNLAKTYLLQQRLDYARQECERGLEIFSNSRTEEANLLTIAEGFTELASIFEGMRETEQAIELLEQALSLYQKIPGHLNAVAGTQAQIGMLLYLGKKVQEALPYMEDAASQLRASFGDDHPTLALVLNQMGLANLELKKFPLAAELFEKCKHILSASYGAGHADTLAIYHNLVNVYSCLGRYDMALDHQRHILTELKNQGESDEKLVVEAEQKLNQLLVEATKAKDKQIAADENADAPTT</sequence>
<protein>
    <submittedName>
        <fullName evidence="1">Uncharacterized protein</fullName>
    </submittedName>
</protein>
<dbReference type="Proteomes" id="UP001162992">
    <property type="component" value="Chromosome 3"/>
</dbReference>
<gene>
    <name evidence="1" type="ORF">O6H91_03G091300</name>
</gene>
<organism evidence="1 2">
    <name type="scientific">Diphasiastrum complanatum</name>
    <name type="common">Issler's clubmoss</name>
    <name type="synonym">Lycopodium complanatum</name>
    <dbReference type="NCBI Taxonomy" id="34168"/>
    <lineage>
        <taxon>Eukaryota</taxon>
        <taxon>Viridiplantae</taxon>
        <taxon>Streptophyta</taxon>
        <taxon>Embryophyta</taxon>
        <taxon>Tracheophyta</taxon>
        <taxon>Lycopodiopsida</taxon>
        <taxon>Lycopodiales</taxon>
        <taxon>Lycopodiaceae</taxon>
        <taxon>Lycopodioideae</taxon>
        <taxon>Diphasiastrum</taxon>
    </lineage>
</organism>
<evidence type="ECO:0000313" key="1">
    <source>
        <dbReference type="EMBL" id="KAJ7562974.1"/>
    </source>
</evidence>
<proteinExistence type="predicted"/>
<name>A0ACC2E902_DIPCM</name>
<accession>A0ACC2E902</accession>
<reference evidence="2" key="1">
    <citation type="journal article" date="2024" name="Proc. Natl. Acad. Sci. U.S.A.">
        <title>Extraordinary preservation of gene collinearity over three hundred million years revealed in homosporous lycophytes.</title>
        <authorList>
            <person name="Li C."/>
            <person name="Wickell D."/>
            <person name="Kuo L.Y."/>
            <person name="Chen X."/>
            <person name="Nie B."/>
            <person name="Liao X."/>
            <person name="Peng D."/>
            <person name="Ji J."/>
            <person name="Jenkins J."/>
            <person name="Williams M."/>
            <person name="Shu S."/>
            <person name="Plott C."/>
            <person name="Barry K."/>
            <person name="Rajasekar S."/>
            <person name="Grimwood J."/>
            <person name="Han X."/>
            <person name="Sun S."/>
            <person name="Hou Z."/>
            <person name="He W."/>
            <person name="Dai G."/>
            <person name="Sun C."/>
            <person name="Schmutz J."/>
            <person name="Leebens-Mack J.H."/>
            <person name="Li F.W."/>
            <person name="Wang L."/>
        </authorList>
    </citation>
    <scope>NUCLEOTIDE SEQUENCE [LARGE SCALE GENOMIC DNA]</scope>
    <source>
        <strain evidence="2">cv. PW_Plant_1</strain>
    </source>
</reference>
<comment type="caution">
    <text evidence="1">The sequence shown here is derived from an EMBL/GenBank/DDBJ whole genome shotgun (WGS) entry which is preliminary data.</text>
</comment>
<keyword evidence="2" id="KW-1185">Reference proteome</keyword>